<dbReference type="EMBL" id="DS028124">
    <property type="protein sequence ID" value="EEY69374.1"/>
    <property type="molecule type" value="Genomic_DNA"/>
</dbReference>
<dbReference type="VEuPathDB" id="FungiDB:PITG_05602"/>
<dbReference type="OrthoDB" id="90120at2759"/>
<protein>
    <submittedName>
        <fullName evidence="1">Uncharacterized protein</fullName>
    </submittedName>
</protein>
<reference evidence="2" key="1">
    <citation type="journal article" date="2009" name="Nature">
        <title>Genome sequence and analysis of the Irish potato famine pathogen Phytophthora infestans.</title>
        <authorList>
            <consortium name="The Broad Institute Genome Sequencing Platform"/>
            <person name="Haas B.J."/>
            <person name="Kamoun S."/>
            <person name="Zody M.C."/>
            <person name="Jiang R.H."/>
            <person name="Handsaker R.E."/>
            <person name="Cano L.M."/>
            <person name="Grabherr M."/>
            <person name="Kodira C.D."/>
            <person name="Raffaele S."/>
            <person name="Torto-Alalibo T."/>
            <person name="Bozkurt T.O."/>
            <person name="Ah-Fong A.M."/>
            <person name="Alvarado L."/>
            <person name="Anderson V.L."/>
            <person name="Armstrong M.R."/>
            <person name="Avrova A."/>
            <person name="Baxter L."/>
            <person name="Beynon J."/>
            <person name="Boevink P.C."/>
            <person name="Bollmann S.R."/>
            <person name="Bos J.I."/>
            <person name="Bulone V."/>
            <person name="Cai G."/>
            <person name="Cakir C."/>
            <person name="Carrington J.C."/>
            <person name="Chawner M."/>
            <person name="Conti L."/>
            <person name="Costanzo S."/>
            <person name="Ewan R."/>
            <person name="Fahlgren N."/>
            <person name="Fischbach M.A."/>
            <person name="Fugelstad J."/>
            <person name="Gilroy E.M."/>
            <person name="Gnerre S."/>
            <person name="Green P.J."/>
            <person name="Grenville-Briggs L.J."/>
            <person name="Griffith J."/>
            <person name="Grunwald N.J."/>
            <person name="Horn K."/>
            <person name="Horner N.R."/>
            <person name="Hu C.H."/>
            <person name="Huitema E."/>
            <person name="Jeong D.H."/>
            <person name="Jones A.M."/>
            <person name="Jones J.D."/>
            <person name="Jones R.W."/>
            <person name="Karlsson E.K."/>
            <person name="Kunjeti S.G."/>
            <person name="Lamour K."/>
            <person name="Liu Z."/>
            <person name="Ma L."/>
            <person name="Maclean D."/>
            <person name="Chibucos M.C."/>
            <person name="McDonald H."/>
            <person name="McWalters J."/>
            <person name="Meijer H.J."/>
            <person name="Morgan W."/>
            <person name="Morris P.F."/>
            <person name="Munro C.A."/>
            <person name="O'Neill K."/>
            <person name="Ospina-Giraldo M."/>
            <person name="Pinzon A."/>
            <person name="Pritchard L."/>
            <person name="Ramsahoye B."/>
            <person name="Ren Q."/>
            <person name="Restrepo S."/>
            <person name="Roy S."/>
            <person name="Sadanandom A."/>
            <person name="Savidor A."/>
            <person name="Schornack S."/>
            <person name="Schwartz D.C."/>
            <person name="Schumann U.D."/>
            <person name="Schwessinger B."/>
            <person name="Seyer L."/>
            <person name="Sharpe T."/>
            <person name="Silvar C."/>
            <person name="Song J."/>
            <person name="Studholme D.J."/>
            <person name="Sykes S."/>
            <person name="Thines M."/>
            <person name="van de Vondervoort P.J."/>
            <person name="Phuntumart V."/>
            <person name="Wawra S."/>
            <person name="Weide R."/>
            <person name="Win J."/>
            <person name="Young C."/>
            <person name="Zhou S."/>
            <person name="Fry W."/>
            <person name="Meyers B.C."/>
            <person name="van West P."/>
            <person name="Ristaino J."/>
            <person name="Govers F."/>
            <person name="Birch P.R."/>
            <person name="Whisson S.C."/>
            <person name="Judelson H.S."/>
            <person name="Nusbaum C."/>
        </authorList>
    </citation>
    <scope>NUCLEOTIDE SEQUENCE [LARGE SCALE GENOMIC DNA]</scope>
    <source>
        <strain evidence="2">T30-4</strain>
    </source>
</reference>
<dbReference type="AlphaFoldDB" id="D0N382"/>
<accession>D0N382</accession>
<dbReference type="RefSeq" id="XP_002999228.1">
    <property type="nucleotide sequence ID" value="XM_002999182.1"/>
</dbReference>
<sequence>MLHLDFSIPDDGDFYRSEVMLNHTAPPGMRILSVDAKAKSHVDANGLRVKIGYLDQHHDELTLACRLTKVEKEKLSADENEAQVLLGKVLGMLARI</sequence>
<dbReference type="GeneID" id="9475323"/>
<dbReference type="InParanoid" id="D0N382"/>
<evidence type="ECO:0000313" key="2">
    <source>
        <dbReference type="Proteomes" id="UP000006643"/>
    </source>
</evidence>
<organism evidence="1 2">
    <name type="scientific">Phytophthora infestans (strain T30-4)</name>
    <name type="common">Potato late blight agent</name>
    <dbReference type="NCBI Taxonomy" id="403677"/>
    <lineage>
        <taxon>Eukaryota</taxon>
        <taxon>Sar</taxon>
        <taxon>Stramenopiles</taxon>
        <taxon>Oomycota</taxon>
        <taxon>Peronosporomycetes</taxon>
        <taxon>Peronosporales</taxon>
        <taxon>Peronosporaceae</taxon>
        <taxon>Phytophthora</taxon>
    </lineage>
</organism>
<gene>
    <name evidence="1" type="ORF">PITG_05602</name>
</gene>
<dbReference type="HOGENOM" id="CLU_2364207_0_0_1"/>
<proteinExistence type="predicted"/>
<name>D0N382_PHYIT</name>
<dbReference type="Proteomes" id="UP000006643">
    <property type="component" value="Unassembled WGS sequence"/>
</dbReference>
<evidence type="ECO:0000313" key="1">
    <source>
        <dbReference type="EMBL" id="EEY69374.1"/>
    </source>
</evidence>
<keyword evidence="2" id="KW-1185">Reference proteome</keyword>
<dbReference type="OMA" id="VMLNHTA"/>
<dbReference type="KEGG" id="pif:PITG_05602"/>